<gene>
    <name evidence="1" type="ORF">GUITHDRAFT_151250</name>
</gene>
<organism evidence="1">
    <name type="scientific">Guillardia theta (strain CCMP2712)</name>
    <name type="common">Cryptophyte</name>
    <dbReference type="NCBI Taxonomy" id="905079"/>
    <lineage>
        <taxon>Eukaryota</taxon>
        <taxon>Cryptophyceae</taxon>
        <taxon>Pyrenomonadales</taxon>
        <taxon>Geminigeraceae</taxon>
        <taxon>Guillardia</taxon>
    </lineage>
</organism>
<dbReference type="HOGENOM" id="CLU_2379171_0_0_1"/>
<sequence length="95" mass="10127">MNIAEPGSSAYAQQVALELAAEFPDVLTSGRLFDSIRGVESKLRLVETPNALEALTRFIQFEITSTAALRAVAQAAANTDGQLAASCSERVCLRI</sequence>
<evidence type="ECO:0000313" key="1">
    <source>
        <dbReference type="EMBL" id="EKX50221.1"/>
    </source>
</evidence>
<dbReference type="EnsemblProtists" id="EKX50221">
    <property type="protein sequence ID" value="EKX50221"/>
    <property type="gene ID" value="GUITHDRAFT_151250"/>
</dbReference>
<accession>L1JNR0</accession>
<evidence type="ECO:0000313" key="3">
    <source>
        <dbReference type="Proteomes" id="UP000011087"/>
    </source>
</evidence>
<dbReference type="GeneID" id="17306836"/>
<proteinExistence type="predicted"/>
<dbReference type="PaxDb" id="55529-EKX50221"/>
<reference evidence="1 3" key="1">
    <citation type="journal article" date="2012" name="Nature">
        <title>Algal genomes reveal evolutionary mosaicism and the fate of nucleomorphs.</title>
        <authorList>
            <consortium name="DOE Joint Genome Institute"/>
            <person name="Curtis B.A."/>
            <person name="Tanifuji G."/>
            <person name="Burki F."/>
            <person name="Gruber A."/>
            <person name="Irimia M."/>
            <person name="Maruyama S."/>
            <person name="Arias M.C."/>
            <person name="Ball S.G."/>
            <person name="Gile G.H."/>
            <person name="Hirakawa Y."/>
            <person name="Hopkins J.F."/>
            <person name="Kuo A."/>
            <person name="Rensing S.A."/>
            <person name="Schmutz J."/>
            <person name="Symeonidi A."/>
            <person name="Elias M."/>
            <person name="Eveleigh R.J."/>
            <person name="Herman E.K."/>
            <person name="Klute M.J."/>
            <person name="Nakayama T."/>
            <person name="Obornik M."/>
            <person name="Reyes-Prieto A."/>
            <person name="Armbrust E.V."/>
            <person name="Aves S.J."/>
            <person name="Beiko R.G."/>
            <person name="Coutinho P."/>
            <person name="Dacks J.B."/>
            <person name="Durnford D.G."/>
            <person name="Fast N.M."/>
            <person name="Green B.R."/>
            <person name="Grisdale C.J."/>
            <person name="Hempel F."/>
            <person name="Henrissat B."/>
            <person name="Hoppner M.P."/>
            <person name="Ishida K."/>
            <person name="Kim E."/>
            <person name="Koreny L."/>
            <person name="Kroth P.G."/>
            <person name="Liu Y."/>
            <person name="Malik S.B."/>
            <person name="Maier U.G."/>
            <person name="McRose D."/>
            <person name="Mock T."/>
            <person name="Neilson J.A."/>
            <person name="Onodera N.T."/>
            <person name="Poole A.M."/>
            <person name="Pritham E.J."/>
            <person name="Richards T.A."/>
            <person name="Rocap G."/>
            <person name="Roy S.W."/>
            <person name="Sarai C."/>
            <person name="Schaack S."/>
            <person name="Shirato S."/>
            <person name="Slamovits C.H."/>
            <person name="Spencer D.F."/>
            <person name="Suzuki S."/>
            <person name="Worden A.Z."/>
            <person name="Zauner S."/>
            <person name="Barry K."/>
            <person name="Bell C."/>
            <person name="Bharti A.K."/>
            <person name="Crow J.A."/>
            <person name="Grimwood J."/>
            <person name="Kramer R."/>
            <person name="Lindquist E."/>
            <person name="Lucas S."/>
            <person name="Salamov A."/>
            <person name="McFadden G.I."/>
            <person name="Lane C.E."/>
            <person name="Keeling P.J."/>
            <person name="Gray M.W."/>
            <person name="Grigoriev I.V."/>
            <person name="Archibald J.M."/>
        </authorList>
    </citation>
    <scope>NUCLEOTIDE SEQUENCE</scope>
    <source>
        <strain evidence="1 3">CCMP2712</strain>
    </source>
</reference>
<keyword evidence="3" id="KW-1185">Reference proteome</keyword>
<feature type="non-terminal residue" evidence="1">
    <location>
        <position position="1"/>
    </location>
</feature>
<dbReference type="AlphaFoldDB" id="L1JNR0"/>
<dbReference type="KEGG" id="gtt:GUITHDRAFT_151250"/>
<protein>
    <submittedName>
        <fullName evidence="1 2">Uncharacterized protein</fullName>
    </submittedName>
</protein>
<dbReference type="RefSeq" id="XP_005837201.1">
    <property type="nucleotide sequence ID" value="XM_005837144.1"/>
</dbReference>
<dbReference type="Proteomes" id="UP000011087">
    <property type="component" value="Unassembled WGS sequence"/>
</dbReference>
<name>L1JNR0_GUITC</name>
<reference evidence="3" key="2">
    <citation type="submission" date="2012-11" db="EMBL/GenBank/DDBJ databases">
        <authorList>
            <person name="Kuo A."/>
            <person name="Curtis B.A."/>
            <person name="Tanifuji G."/>
            <person name="Burki F."/>
            <person name="Gruber A."/>
            <person name="Irimia M."/>
            <person name="Maruyama S."/>
            <person name="Arias M.C."/>
            <person name="Ball S.G."/>
            <person name="Gile G.H."/>
            <person name="Hirakawa Y."/>
            <person name="Hopkins J.F."/>
            <person name="Rensing S.A."/>
            <person name="Schmutz J."/>
            <person name="Symeonidi A."/>
            <person name="Elias M."/>
            <person name="Eveleigh R.J."/>
            <person name="Herman E.K."/>
            <person name="Klute M.J."/>
            <person name="Nakayama T."/>
            <person name="Obornik M."/>
            <person name="Reyes-Prieto A."/>
            <person name="Armbrust E.V."/>
            <person name="Aves S.J."/>
            <person name="Beiko R.G."/>
            <person name="Coutinho P."/>
            <person name="Dacks J.B."/>
            <person name="Durnford D.G."/>
            <person name="Fast N.M."/>
            <person name="Green B.R."/>
            <person name="Grisdale C."/>
            <person name="Hempe F."/>
            <person name="Henrissat B."/>
            <person name="Hoppner M.P."/>
            <person name="Ishida K.-I."/>
            <person name="Kim E."/>
            <person name="Koreny L."/>
            <person name="Kroth P.G."/>
            <person name="Liu Y."/>
            <person name="Malik S.-B."/>
            <person name="Maier U.G."/>
            <person name="McRose D."/>
            <person name="Mock T."/>
            <person name="Neilson J.A."/>
            <person name="Onodera N.T."/>
            <person name="Poole A.M."/>
            <person name="Pritham E.J."/>
            <person name="Richards T.A."/>
            <person name="Rocap G."/>
            <person name="Roy S.W."/>
            <person name="Sarai C."/>
            <person name="Schaack S."/>
            <person name="Shirato S."/>
            <person name="Slamovits C.H."/>
            <person name="Spencer D.F."/>
            <person name="Suzuki S."/>
            <person name="Worden A.Z."/>
            <person name="Zauner S."/>
            <person name="Barry K."/>
            <person name="Bell C."/>
            <person name="Bharti A.K."/>
            <person name="Crow J.A."/>
            <person name="Grimwood J."/>
            <person name="Kramer R."/>
            <person name="Lindquist E."/>
            <person name="Lucas S."/>
            <person name="Salamov A."/>
            <person name="McFadden G.I."/>
            <person name="Lane C.E."/>
            <person name="Keeling P.J."/>
            <person name="Gray M.W."/>
            <person name="Grigoriev I.V."/>
            <person name="Archibald J.M."/>
        </authorList>
    </citation>
    <scope>NUCLEOTIDE SEQUENCE</scope>
    <source>
        <strain evidence="3">CCMP2712</strain>
    </source>
</reference>
<dbReference type="EMBL" id="JH992979">
    <property type="protein sequence ID" value="EKX50221.1"/>
    <property type="molecule type" value="Genomic_DNA"/>
</dbReference>
<evidence type="ECO:0000313" key="2">
    <source>
        <dbReference type="EnsemblProtists" id="EKX50221"/>
    </source>
</evidence>
<reference evidence="2" key="3">
    <citation type="submission" date="2015-06" db="UniProtKB">
        <authorList>
            <consortium name="EnsemblProtists"/>
        </authorList>
    </citation>
    <scope>IDENTIFICATION</scope>
</reference>